<comment type="caution">
    <text evidence="1">The sequence shown here is derived from an EMBL/GenBank/DDBJ whole genome shotgun (WGS) entry which is preliminary data.</text>
</comment>
<evidence type="ECO:0000313" key="1">
    <source>
        <dbReference type="EMBL" id="KKL17436.1"/>
    </source>
</evidence>
<dbReference type="EMBL" id="LAZR01039259">
    <property type="protein sequence ID" value="KKL17436.1"/>
    <property type="molecule type" value="Genomic_DNA"/>
</dbReference>
<gene>
    <name evidence="1" type="ORF">LCGC14_2485590</name>
</gene>
<reference evidence="1" key="1">
    <citation type="journal article" date="2015" name="Nature">
        <title>Complex archaea that bridge the gap between prokaryotes and eukaryotes.</title>
        <authorList>
            <person name="Spang A."/>
            <person name="Saw J.H."/>
            <person name="Jorgensen S.L."/>
            <person name="Zaremba-Niedzwiedzka K."/>
            <person name="Martijn J."/>
            <person name="Lind A.E."/>
            <person name="van Eijk R."/>
            <person name="Schleper C."/>
            <person name="Guy L."/>
            <person name="Ettema T.J."/>
        </authorList>
    </citation>
    <scope>NUCLEOTIDE SEQUENCE</scope>
</reference>
<sequence>MKYNLSLTNISEHHLSDHQYYRLSKTIDFYLLNGKPCCSIDNSELKKDQLVVIASCCKKAFAYSAFLALVYKEDLKR</sequence>
<accession>A0A0F9DI73</accession>
<proteinExistence type="predicted"/>
<organism evidence="1">
    <name type="scientific">marine sediment metagenome</name>
    <dbReference type="NCBI Taxonomy" id="412755"/>
    <lineage>
        <taxon>unclassified sequences</taxon>
        <taxon>metagenomes</taxon>
        <taxon>ecological metagenomes</taxon>
    </lineage>
</organism>
<dbReference type="AlphaFoldDB" id="A0A0F9DI73"/>
<protein>
    <submittedName>
        <fullName evidence="1">Uncharacterized protein</fullName>
    </submittedName>
</protein>
<name>A0A0F9DI73_9ZZZZ</name>
<feature type="non-terminal residue" evidence="1">
    <location>
        <position position="77"/>
    </location>
</feature>